<evidence type="ECO:0000259" key="1">
    <source>
        <dbReference type="PROSITE" id="PS51725"/>
    </source>
</evidence>
<dbReference type="InterPro" id="IPR007138">
    <property type="entry name" value="ABM_dom"/>
</dbReference>
<keyword evidence="2" id="KW-0503">Monooxygenase</keyword>
<protein>
    <submittedName>
        <fullName evidence="2">Antibiotic biosynthesis monooxygenase</fullName>
    </submittedName>
</protein>
<sequence length="108" mass="11671">MSETTIRTDDQLATFINVIDVDPAKQEELIAVLNEGTEKVISQKPGFVSVNIIASKDGKRVINYAQWRSPADVQALLSDPEAQAFAKRVAELGTPGPGLYAVNAIHHA</sequence>
<feature type="domain" description="ABM" evidence="1">
    <location>
        <begin position="13"/>
        <end position="103"/>
    </location>
</feature>
<evidence type="ECO:0000313" key="3">
    <source>
        <dbReference type="Proteomes" id="UP000253303"/>
    </source>
</evidence>
<evidence type="ECO:0000313" key="2">
    <source>
        <dbReference type="EMBL" id="RBQ20900.1"/>
    </source>
</evidence>
<proteinExistence type="predicted"/>
<keyword evidence="2" id="KW-0560">Oxidoreductase</keyword>
<dbReference type="OrthoDB" id="1493813at2"/>
<name>A0A366M591_9ACTN</name>
<dbReference type="InterPro" id="IPR011008">
    <property type="entry name" value="Dimeric_a/b-barrel"/>
</dbReference>
<dbReference type="Proteomes" id="UP000253303">
    <property type="component" value="Unassembled WGS sequence"/>
</dbReference>
<organism evidence="2 3">
    <name type="scientific">Spongiactinospora rosea</name>
    <dbReference type="NCBI Taxonomy" id="2248750"/>
    <lineage>
        <taxon>Bacteria</taxon>
        <taxon>Bacillati</taxon>
        <taxon>Actinomycetota</taxon>
        <taxon>Actinomycetes</taxon>
        <taxon>Streptosporangiales</taxon>
        <taxon>Streptosporangiaceae</taxon>
        <taxon>Spongiactinospora</taxon>
    </lineage>
</organism>
<dbReference type="Gene3D" id="3.30.70.100">
    <property type="match status" value="1"/>
</dbReference>
<comment type="caution">
    <text evidence="2">The sequence shown here is derived from an EMBL/GenBank/DDBJ whole genome shotgun (WGS) entry which is preliminary data.</text>
</comment>
<dbReference type="Pfam" id="PF03992">
    <property type="entry name" value="ABM"/>
    <property type="match status" value="1"/>
</dbReference>
<dbReference type="EMBL" id="QMEY01000002">
    <property type="protein sequence ID" value="RBQ20900.1"/>
    <property type="molecule type" value="Genomic_DNA"/>
</dbReference>
<dbReference type="AlphaFoldDB" id="A0A366M591"/>
<reference evidence="2 3" key="1">
    <citation type="submission" date="2018-06" db="EMBL/GenBank/DDBJ databases">
        <title>Sphaerisporangium craniellae sp. nov., isolated from a marine sponge in the South China Sea.</title>
        <authorList>
            <person name="Li L."/>
        </authorList>
    </citation>
    <scope>NUCLEOTIDE SEQUENCE [LARGE SCALE GENOMIC DNA]</scope>
    <source>
        <strain evidence="2 3">LHW63015</strain>
    </source>
</reference>
<gene>
    <name evidence="2" type="ORF">DP939_07500</name>
</gene>
<dbReference type="GO" id="GO:0004497">
    <property type="term" value="F:monooxygenase activity"/>
    <property type="evidence" value="ECO:0007669"/>
    <property type="project" value="UniProtKB-KW"/>
</dbReference>
<dbReference type="SUPFAM" id="SSF54909">
    <property type="entry name" value="Dimeric alpha+beta barrel"/>
    <property type="match status" value="1"/>
</dbReference>
<accession>A0A366M591</accession>
<dbReference type="RefSeq" id="WP_113979858.1">
    <property type="nucleotide sequence ID" value="NZ_QMEY01000002.1"/>
</dbReference>
<dbReference type="PROSITE" id="PS51725">
    <property type="entry name" value="ABM"/>
    <property type="match status" value="1"/>
</dbReference>
<keyword evidence="3" id="KW-1185">Reference proteome</keyword>